<name>A0ABT9IDI5_9ACTN</name>
<dbReference type="PANTHER" id="PTHR11895">
    <property type="entry name" value="TRANSAMIDASE"/>
    <property type="match status" value="1"/>
</dbReference>
<evidence type="ECO:0000313" key="3">
    <source>
        <dbReference type="Proteomes" id="UP001233673"/>
    </source>
</evidence>
<dbReference type="RefSeq" id="WP_306000268.1">
    <property type="nucleotide sequence ID" value="NZ_JASNFN010000014.1"/>
</dbReference>
<dbReference type="SUPFAM" id="SSF75304">
    <property type="entry name" value="Amidase signature (AS) enzymes"/>
    <property type="match status" value="1"/>
</dbReference>
<evidence type="ECO:0000313" key="2">
    <source>
        <dbReference type="EMBL" id="MDP5183647.1"/>
    </source>
</evidence>
<proteinExistence type="predicted"/>
<keyword evidence="3" id="KW-1185">Reference proteome</keyword>
<dbReference type="Gene3D" id="3.90.1300.10">
    <property type="entry name" value="Amidase signature (AS) domain"/>
    <property type="match status" value="1"/>
</dbReference>
<organism evidence="2 3">
    <name type="scientific">Blastococcus carthaginiensis</name>
    <dbReference type="NCBI Taxonomy" id="3050034"/>
    <lineage>
        <taxon>Bacteria</taxon>
        <taxon>Bacillati</taxon>
        <taxon>Actinomycetota</taxon>
        <taxon>Actinomycetes</taxon>
        <taxon>Geodermatophilales</taxon>
        <taxon>Geodermatophilaceae</taxon>
        <taxon>Blastococcus</taxon>
    </lineage>
</organism>
<comment type="caution">
    <text evidence="2">The sequence shown here is derived from an EMBL/GenBank/DDBJ whole genome shotgun (WGS) entry which is preliminary data.</text>
</comment>
<reference evidence="3" key="1">
    <citation type="submission" date="2023-05" db="EMBL/GenBank/DDBJ databases">
        <title>Draft genome of Pseudofrankia sp. BMG5.37.</title>
        <authorList>
            <person name="Gtari M."/>
            <person name="Ghodhbane F."/>
            <person name="Sbissi I."/>
        </authorList>
    </citation>
    <scope>NUCLEOTIDE SEQUENCE [LARGE SCALE GENOMIC DNA]</scope>
    <source>
        <strain evidence="3">BMG 814</strain>
    </source>
</reference>
<dbReference type="InterPro" id="IPR000120">
    <property type="entry name" value="Amidase"/>
</dbReference>
<feature type="domain" description="Amidase" evidence="1">
    <location>
        <begin position="30"/>
        <end position="443"/>
    </location>
</feature>
<evidence type="ECO:0000259" key="1">
    <source>
        <dbReference type="Pfam" id="PF01425"/>
    </source>
</evidence>
<accession>A0ABT9IDI5</accession>
<gene>
    <name evidence="2" type="ORF">QOZ88_13460</name>
</gene>
<dbReference type="Proteomes" id="UP001233673">
    <property type="component" value="Unassembled WGS sequence"/>
</dbReference>
<dbReference type="InterPro" id="IPR036928">
    <property type="entry name" value="AS_sf"/>
</dbReference>
<dbReference type="EMBL" id="JASNFN010000014">
    <property type="protein sequence ID" value="MDP5183647.1"/>
    <property type="molecule type" value="Genomic_DNA"/>
</dbReference>
<sequence length="467" mass="47090">MPGPAGSDPVDWSMAEAGEALAAGVLSPVELTEAYLAAIAADPGLNAFVTVTADRARADAARAEEELRGGRRRGPLHGVPVAIKDVVETAGILTTAGSRILAGHVPERDARVAEQLRRAGTVLLGKTSTHEYAYGGTTDNPHYGPTRNPWRRDRIPGGSSGGSAAAVAGGLAPGAVGTDTCGSVRIPSAMCGCVGFKPTRGAVSLDGVLPLAPSLDHVGPITRSVRDAALLLDAMTGATVGEAALRPERPEGLSGVTLGVPTAYFSDLVEPGVAAAVQAALDLLTGAGAHVRPVDVGDLRPLVGAVFLRVRAEAQEVHRHTFPARRDEYGADLAENLGRPAPTHAERDGAERVIARGVGALAAALGEVDLLVTPTTPAVAPPIGTGRVEVAGVDLHVEEMLTGFTSVFNAAGLPALSVPCGLSGGLPVGLQLVGPAGADAVVLQVGAAYEALRGPAPRPPSGGGAAR</sequence>
<dbReference type="PANTHER" id="PTHR11895:SF176">
    <property type="entry name" value="AMIDASE AMID-RELATED"/>
    <property type="match status" value="1"/>
</dbReference>
<dbReference type="Pfam" id="PF01425">
    <property type="entry name" value="Amidase"/>
    <property type="match status" value="1"/>
</dbReference>
<protein>
    <submittedName>
        <fullName evidence="2">Amidase</fullName>
    </submittedName>
</protein>
<dbReference type="InterPro" id="IPR023631">
    <property type="entry name" value="Amidase_dom"/>
</dbReference>